<gene>
    <name evidence="1" type="ORF">KDN34_17285</name>
</gene>
<accession>A0ABX7YT26</accession>
<evidence type="ECO:0000313" key="1">
    <source>
        <dbReference type="EMBL" id="QUN05893.1"/>
    </source>
</evidence>
<dbReference type="EMBL" id="CP073587">
    <property type="protein sequence ID" value="QUN05893.1"/>
    <property type="molecule type" value="Genomic_DNA"/>
</dbReference>
<dbReference type="Proteomes" id="UP000679575">
    <property type="component" value="Chromosome"/>
</dbReference>
<name>A0ABX7YT26_9GAMM</name>
<dbReference type="RefSeq" id="WP_212594919.1">
    <property type="nucleotide sequence ID" value="NZ_CP073587.1"/>
</dbReference>
<reference evidence="1 2" key="1">
    <citation type="submission" date="2021-04" db="EMBL/GenBank/DDBJ databases">
        <title>Novel species identification of genus Shewanella.</title>
        <authorList>
            <person name="Liu G."/>
        </authorList>
    </citation>
    <scope>NUCLEOTIDE SEQUENCE [LARGE SCALE GENOMIC DNA]</scope>
    <source>
        <strain evidence="1 2">FJAT-54481</strain>
    </source>
</reference>
<sequence>MNNAINTEQTFSGDIIDARTNLYKSNLWIVAKKTNFSIGKNFLLFSSQATVYLTENPMKTGARAIIHQSNLTTKSSLTLDLRH</sequence>
<organism evidence="1 2">
    <name type="scientific">Shewanella yunxiaonensis</name>
    <dbReference type="NCBI Taxonomy" id="2829809"/>
    <lineage>
        <taxon>Bacteria</taxon>
        <taxon>Pseudomonadati</taxon>
        <taxon>Pseudomonadota</taxon>
        <taxon>Gammaproteobacteria</taxon>
        <taxon>Alteromonadales</taxon>
        <taxon>Shewanellaceae</taxon>
        <taxon>Shewanella</taxon>
    </lineage>
</organism>
<evidence type="ECO:0000313" key="2">
    <source>
        <dbReference type="Proteomes" id="UP000679575"/>
    </source>
</evidence>
<protein>
    <submittedName>
        <fullName evidence="1">Uncharacterized protein</fullName>
    </submittedName>
</protein>
<proteinExistence type="predicted"/>
<keyword evidence="2" id="KW-1185">Reference proteome</keyword>